<sequence length="284" mass="30479">MVTGGAGSMGRLVCSRLAADGHAIRAFDLATANFEGLGNGISVLPGDLTSKTDLKSAIEEVDVVVHLAAILPPAADEQVELARLVNVHGTKMLVESMKSNNANARLVFSSSVSVYGAPTVDTDVTTSLDYDPDDNYAVTKADSEQIVVNSGLDYCVLRISGVAIPVFQEPPAAWPFLPDQKIEFIHRDDAVTAITSAVTAELTAADRIINVSGGLTWRIKGSQYVADYFEMIEVDPAEAIYQSTAGHFAWYSDEGGNDTLKYQNNSYPTYLAQLQGDIDHLMAE</sequence>
<proteinExistence type="predicted"/>
<name>A0A381WHB2_9ZZZZ</name>
<dbReference type="EMBL" id="UINC01011814">
    <property type="protein sequence ID" value="SVA51895.1"/>
    <property type="molecule type" value="Genomic_DNA"/>
</dbReference>
<dbReference type="InterPro" id="IPR001509">
    <property type="entry name" value="Epimerase_deHydtase"/>
</dbReference>
<dbReference type="InterPro" id="IPR050177">
    <property type="entry name" value="Lipid_A_modif_metabolic_enz"/>
</dbReference>
<feature type="domain" description="NAD-dependent epimerase/dehydratase" evidence="1">
    <location>
        <begin position="1"/>
        <end position="161"/>
    </location>
</feature>
<accession>A0A381WHB2</accession>
<protein>
    <recommendedName>
        <fullName evidence="1">NAD-dependent epimerase/dehydratase domain-containing protein</fullName>
    </recommendedName>
</protein>
<dbReference type="Pfam" id="PF01370">
    <property type="entry name" value="Epimerase"/>
    <property type="match status" value="1"/>
</dbReference>
<dbReference type="PANTHER" id="PTHR43245">
    <property type="entry name" value="BIFUNCTIONAL POLYMYXIN RESISTANCE PROTEIN ARNA"/>
    <property type="match status" value="1"/>
</dbReference>
<dbReference type="Gene3D" id="3.40.50.720">
    <property type="entry name" value="NAD(P)-binding Rossmann-like Domain"/>
    <property type="match status" value="1"/>
</dbReference>
<dbReference type="SUPFAM" id="SSF51735">
    <property type="entry name" value="NAD(P)-binding Rossmann-fold domains"/>
    <property type="match status" value="1"/>
</dbReference>
<dbReference type="InterPro" id="IPR036291">
    <property type="entry name" value="NAD(P)-bd_dom_sf"/>
</dbReference>
<evidence type="ECO:0000313" key="2">
    <source>
        <dbReference type="EMBL" id="SVA51895.1"/>
    </source>
</evidence>
<organism evidence="2">
    <name type="scientific">marine metagenome</name>
    <dbReference type="NCBI Taxonomy" id="408172"/>
    <lineage>
        <taxon>unclassified sequences</taxon>
        <taxon>metagenomes</taxon>
        <taxon>ecological metagenomes</taxon>
    </lineage>
</organism>
<reference evidence="2" key="1">
    <citation type="submission" date="2018-05" db="EMBL/GenBank/DDBJ databases">
        <authorList>
            <person name="Lanie J.A."/>
            <person name="Ng W.-L."/>
            <person name="Kazmierczak K.M."/>
            <person name="Andrzejewski T.M."/>
            <person name="Davidsen T.M."/>
            <person name="Wayne K.J."/>
            <person name="Tettelin H."/>
            <person name="Glass J.I."/>
            <person name="Rusch D."/>
            <person name="Podicherti R."/>
            <person name="Tsui H.-C.T."/>
            <person name="Winkler M.E."/>
        </authorList>
    </citation>
    <scope>NUCLEOTIDE SEQUENCE</scope>
</reference>
<evidence type="ECO:0000259" key="1">
    <source>
        <dbReference type="Pfam" id="PF01370"/>
    </source>
</evidence>
<dbReference type="AlphaFoldDB" id="A0A381WHB2"/>
<gene>
    <name evidence="2" type="ORF">METZ01_LOCUS104749</name>
</gene>